<gene>
    <name evidence="2" type="primary">FASTKD5_0</name>
    <name evidence="2" type="ORF">GWK47_023749</name>
</gene>
<sequence length="550" mass="62856">MLSALSRLALRPKNAQLMKCGREAHIYLHTFPKSFCRSSYSLKPQKNVVEEESLSKKVLKYMRSKPEYAASLISLSDQFDFNSTVNTIGRHQLLLVVAHSLETKPNDILELFAQYASQKHNLTQDIIKRNSLMSIVKEKVFQAISLMTQDELKKFALIVKSLDFETSRYLIDIVAIIGRECGQRASEVDLEQCLQLFDILLLLHDNSIHKKKQFDTFMSLFELHITAAKPHHLVQILHYVGVAKKSKLNREFVQLLSNKLEEIFVDLSFIDAGIAVQGMFKCNVKLNKSSSLIKKTAKYLQLKAEWSEGLSDLESYAFVAMVKVIRAAKYHDKALLSSVSNFIMKSTADTLEPEVIAHVLALYANSHVYDSEIFAKLEYSILMHLTGSLQVIRVKDICRILWSFSHVGHKGSDGFLDIMEKVLLRCARMGELEFYPEHLSGSLFSLAVLEHYPQELIKEAFLPQKIEKLKGYQRSKQLSRLMALHQAVKIEVPEMNIILPETYINDVPKRTLSDEMRHRPALANLMNGANFINKSFIVGIEDKLFWAWTS</sequence>
<dbReference type="OrthoDB" id="5950777at2759"/>
<keyword evidence="2" id="KW-0808">Transferase</keyword>
<dbReference type="InterPro" id="IPR010622">
    <property type="entry name" value="FAST_Leu-rich"/>
</dbReference>
<evidence type="ECO:0000259" key="1">
    <source>
        <dbReference type="Pfam" id="PF06743"/>
    </source>
</evidence>
<protein>
    <submittedName>
        <fullName evidence="2">FAST kinase domain-containing protein 5, mitochondrial</fullName>
    </submittedName>
</protein>
<dbReference type="Pfam" id="PF06743">
    <property type="entry name" value="FAST_1"/>
    <property type="match status" value="1"/>
</dbReference>
<comment type="caution">
    <text evidence="2">The sequence shown here is derived from an EMBL/GenBank/DDBJ whole genome shotgun (WGS) entry which is preliminary data.</text>
</comment>
<dbReference type="InterPro" id="IPR050870">
    <property type="entry name" value="FAST_kinase"/>
</dbReference>
<dbReference type="GO" id="GO:0016301">
    <property type="term" value="F:kinase activity"/>
    <property type="evidence" value="ECO:0007669"/>
    <property type="project" value="UniProtKB-KW"/>
</dbReference>
<dbReference type="AlphaFoldDB" id="A0A8J4XMQ3"/>
<reference evidence="2" key="1">
    <citation type="submission" date="2020-07" db="EMBL/GenBank/DDBJ databases">
        <title>The High-quality genome of the commercially important snow crab, Chionoecetes opilio.</title>
        <authorList>
            <person name="Jeong J.-H."/>
            <person name="Ryu S."/>
        </authorList>
    </citation>
    <scope>NUCLEOTIDE SEQUENCE</scope>
    <source>
        <strain evidence="2">MADBK_172401_WGS</strain>
        <tissue evidence="2">Digestive gland</tissue>
    </source>
</reference>
<evidence type="ECO:0000313" key="3">
    <source>
        <dbReference type="Proteomes" id="UP000770661"/>
    </source>
</evidence>
<evidence type="ECO:0000313" key="2">
    <source>
        <dbReference type="EMBL" id="KAG0709963.1"/>
    </source>
</evidence>
<dbReference type="GO" id="GO:0044528">
    <property type="term" value="P:regulation of mitochondrial mRNA stability"/>
    <property type="evidence" value="ECO:0007669"/>
    <property type="project" value="InterPro"/>
</dbReference>
<name>A0A8J4XMQ3_CHIOP</name>
<dbReference type="PANTHER" id="PTHR21228">
    <property type="entry name" value="FAST LEU-RICH DOMAIN-CONTAINING"/>
    <property type="match status" value="1"/>
</dbReference>
<dbReference type="Proteomes" id="UP000770661">
    <property type="component" value="Unassembled WGS sequence"/>
</dbReference>
<keyword evidence="3" id="KW-1185">Reference proteome</keyword>
<organism evidence="2 3">
    <name type="scientific">Chionoecetes opilio</name>
    <name type="common">Atlantic snow crab</name>
    <name type="synonym">Cancer opilio</name>
    <dbReference type="NCBI Taxonomy" id="41210"/>
    <lineage>
        <taxon>Eukaryota</taxon>
        <taxon>Metazoa</taxon>
        <taxon>Ecdysozoa</taxon>
        <taxon>Arthropoda</taxon>
        <taxon>Crustacea</taxon>
        <taxon>Multicrustacea</taxon>
        <taxon>Malacostraca</taxon>
        <taxon>Eumalacostraca</taxon>
        <taxon>Eucarida</taxon>
        <taxon>Decapoda</taxon>
        <taxon>Pleocyemata</taxon>
        <taxon>Brachyura</taxon>
        <taxon>Eubrachyura</taxon>
        <taxon>Majoidea</taxon>
        <taxon>Majidae</taxon>
        <taxon>Chionoecetes</taxon>
    </lineage>
</organism>
<feature type="domain" description="FAST kinase leucine-rich" evidence="1">
    <location>
        <begin position="397"/>
        <end position="469"/>
    </location>
</feature>
<keyword evidence="2" id="KW-0418">Kinase</keyword>
<accession>A0A8J4XMQ3</accession>
<dbReference type="GO" id="GO:0003723">
    <property type="term" value="F:RNA binding"/>
    <property type="evidence" value="ECO:0007669"/>
    <property type="project" value="TreeGrafter"/>
</dbReference>
<dbReference type="EMBL" id="JACEEZ010024640">
    <property type="protein sequence ID" value="KAG0709963.1"/>
    <property type="molecule type" value="Genomic_DNA"/>
</dbReference>
<dbReference type="PANTHER" id="PTHR21228:SF40">
    <property type="entry name" value="LD45607P"/>
    <property type="match status" value="1"/>
</dbReference>
<dbReference type="GO" id="GO:0000963">
    <property type="term" value="P:mitochondrial RNA processing"/>
    <property type="evidence" value="ECO:0007669"/>
    <property type="project" value="TreeGrafter"/>
</dbReference>
<dbReference type="GO" id="GO:0005759">
    <property type="term" value="C:mitochondrial matrix"/>
    <property type="evidence" value="ECO:0007669"/>
    <property type="project" value="TreeGrafter"/>
</dbReference>
<proteinExistence type="predicted"/>
<dbReference type="GO" id="GO:0035770">
    <property type="term" value="C:ribonucleoprotein granule"/>
    <property type="evidence" value="ECO:0007669"/>
    <property type="project" value="TreeGrafter"/>
</dbReference>